<evidence type="ECO:0000259" key="7">
    <source>
        <dbReference type="PROSITE" id="PS51123"/>
    </source>
</evidence>
<dbReference type="InterPro" id="IPR036737">
    <property type="entry name" value="OmpA-like_sf"/>
</dbReference>
<comment type="subcellular location">
    <subcellularLocation>
        <location evidence="1">Cell outer membrane</location>
    </subcellularLocation>
</comment>
<dbReference type="PRINTS" id="PR01021">
    <property type="entry name" value="OMPADOMAIN"/>
</dbReference>
<feature type="transmembrane region" description="Helical" evidence="6">
    <location>
        <begin position="27"/>
        <end position="46"/>
    </location>
</feature>
<evidence type="ECO:0000313" key="8">
    <source>
        <dbReference type="EMBL" id="MFD2255322.1"/>
    </source>
</evidence>
<sequence length="426" mass="46974">MEQEIRWSDSRDTGSYRLPGPEHLGRWAAVAMFVSLLLHVMVFFALDHVKIALGIQQREEISTQPVNVRQIEVRPYEPQNALPPEETVTPPDESAALLEEVDLLDLLPEDVEVDIAPNILDPEYALKMSNPLAEGDLDAVDSAVSTEIDMEADLPDFGRMEEDLKPAAIGQITVDPGAVQVDDGKMTDFTDELIKQGNNGLVENGKLDGIESLDDLLDLPPNLLLSKKTLLPSDLIFEFNRSELRESAKIGLMKLALLIDKNPNLYCWIEGHTDLIGGEETNLVLSRKRAEAVKAYLVESMRMDPDRIITRGYGKSQPLITSGDADAQAPNRRVEIKMRKTPPGDEPIKITPKAEPVPTAKPVPEEKPAPEVKPAEPEPPKAILVKPNLKAIPVEEPEPPKAQIVVPRAQPVEISPRAPRALPVEP</sequence>
<keyword evidence="2 4" id="KW-0472">Membrane</keyword>
<proteinExistence type="predicted"/>
<evidence type="ECO:0000256" key="6">
    <source>
        <dbReference type="SAM" id="Phobius"/>
    </source>
</evidence>
<dbReference type="EMBL" id="JBHUIT010000002">
    <property type="protein sequence ID" value="MFD2255322.1"/>
    <property type="molecule type" value="Genomic_DNA"/>
</dbReference>
<dbReference type="Proteomes" id="UP001597375">
    <property type="component" value="Unassembled WGS sequence"/>
</dbReference>
<evidence type="ECO:0000313" key="9">
    <source>
        <dbReference type="Proteomes" id="UP001597375"/>
    </source>
</evidence>
<dbReference type="Pfam" id="PF00691">
    <property type="entry name" value="OmpA"/>
    <property type="match status" value="1"/>
</dbReference>
<keyword evidence="3" id="KW-0998">Cell outer membrane</keyword>
<dbReference type="InterPro" id="IPR050330">
    <property type="entry name" value="Bact_OuterMem_StrucFunc"/>
</dbReference>
<dbReference type="RefSeq" id="WP_386817982.1">
    <property type="nucleotide sequence ID" value="NZ_JBHUIT010000002.1"/>
</dbReference>
<feature type="compositionally biased region" description="Basic and acidic residues" evidence="5">
    <location>
        <begin position="363"/>
        <end position="379"/>
    </location>
</feature>
<feature type="region of interest" description="Disordered" evidence="5">
    <location>
        <begin position="402"/>
        <end position="426"/>
    </location>
</feature>
<organism evidence="8 9">
    <name type="scientific">Luteolibacter algae</name>
    <dbReference type="NCBI Taxonomy" id="454151"/>
    <lineage>
        <taxon>Bacteria</taxon>
        <taxon>Pseudomonadati</taxon>
        <taxon>Verrucomicrobiota</taxon>
        <taxon>Verrucomicrobiia</taxon>
        <taxon>Verrucomicrobiales</taxon>
        <taxon>Verrucomicrobiaceae</taxon>
        <taxon>Luteolibacter</taxon>
    </lineage>
</organism>
<dbReference type="InterPro" id="IPR006664">
    <property type="entry name" value="OMP_bac"/>
</dbReference>
<dbReference type="InterPro" id="IPR006665">
    <property type="entry name" value="OmpA-like"/>
</dbReference>
<feature type="region of interest" description="Disordered" evidence="5">
    <location>
        <begin position="339"/>
        <end position="383"/>
    </location>
</feature>
<evidence type="ECO:0000256" key="2">
    <source>
        <dbReference type="ARBA" id="ARBA00023136"/>
    </source>
</evidence>
<dbReference type="CDD" id="cd07185">
    <property type="entry name" value="OmpA_C-like"/>
    <property type="match status" value="1"/>
</dbReference>
<reference evidence="9" key="1">
    <citation type="journal article" date="2019" name="Int. J. Syst. Evol. Microbiol.">
        <title>The Global Catalogue of Microorganisms (GCM) 10K type strain sequencing project: providing services to taxonomists for standard genome sequencing and annotation.</title>
        <authorList>
            <consortium name="The Broad Institute Genomics Platform"/>
            <consortium name="The Broad Institute Genome Sequencing Center for Infectious Disease"/>
            <person name="Wu L."/>
            <person name="Ma J."/>
        </authorList>
    </citation>
    <scope>NUCLEOTIDE SEQUENCE [LARGE SCALE GENOMIC DNA]</scope>
    <source>
        <strain evidence="9">CGMCC 4.7106</strain>
    </source>
</reference>
<dbReference type="Gene3D" id="3.30.1330.60">
    <property type="entry name" value="OmpA-like domain"/>
    <property type="match status" value="1"/>
</dbReference>
<keyword evidence="9" id="KW-1185">Reference proteome</keyword>
<protein>
    <submittedName>
        <fullName evidence="8">OmpA family protein</fullName>
    </submittedName>
</protein>
<comment type="caution">
    <text evidence="8">The sequence shown here is derived from an EMBL/GenBank/DDBJ whole genome shotgun (WGS) entry which is preliminary data.</text>
</comment>
<evidence type="ECO:0000256" key="4">
    <source>
        <dbReference type="PROSITE-ProRule" id="PRU00473"/>
    </source>
</evidence>
<dbReference type="PANTHER" id="PTHR30329:SF21">
    <property type="entry name" value="LIPOPROTEIN YIAD-RELATED"/>
    <property type="match status" value="1"/>
</dbReference>
<feature type="compositionally biased region" description="Low complexity" evidence="5">
    <location>
        <begin position="351"/>
        <end position="362"/>
    </location>
</feature>
<evidence type="ECO:0000256" key="5">
    <source>
        <dbReference type="SAM" id="MobiDB-lite"/>
    </source>
</evidence>
<feature type="compositionally biased region" description="Basic and acidic residues" evidence="5">
    <location>
        <begin position="339"/>
        <end position="348"/>
    </location>
</feature>
<evidence type="ECO:0000256" key="1">
    <source>
        <dbReference type="ARBA" id="ARBA00004442"/>
    </source>
</evidence>
<dbReference type="PANTHER" id="PTHR30329">
    <property type="entry name" value="STATOR ELEMENT OF FLAGELLAR MOTOR COMPLEX"/>
    <property type="match status" value="1"/>
</dbReference>
<gene>
    <name evidence="8" type="ORF">ACFSSA_01420</name>
</gene>
<evidence type="ECO:0000256" key="3">
    <source>
        <dbReference type="ARBA" id="ARBA00023237"/>
    </source>
</evidence>
<name>A0ABW5D2Q4_9BACT</name>
<dbReference type="PROSITE" id="PS51123">
    <property type="entry name" value="OMPA_2"/>
    <property type="match status" value="1"/>
</dbReference>
<keyword evidence="6" id="KW-1133">Transmembrane helix</keyword>
<feature type="domain" description="OmpA-like" evidence="7">
    <location>
        <begin position="224"/>
        <end position="342"/>
    </location>
</feature>
<dbReference type="SUPFAM" id="SSF103088">
    <property type="entry name" value="OmpA-like"/>
    <property type="match status" value="1"/>
</dbReference>
<keyword evidence="6" id="KW-0812">Transmembrane</keyword>
<accession>A0ABW5D2Q4</accession>